<organism evidence="1">
    <name type="scientific">uncultured Caudovirales phage</name>
    <dbReference type="NCBI Taxonomy" id="2100421"/>
    <lineage>
        <taxon>Viruses</taxon>
        <taxon>Duplodnaviria</taxon>
        <taxon>Heunggongvirae</taxon>
        <taxon>Uroviricota</taxon>
        <taxon>Caudoviricetes</taxon>
        <taxon>Peduoviridae</taxon>
        <taxon>Maltschvirus</taxon>
        <taxon>Maltschvirus maltsch</taxon>
    </lineage>
</organism>
<evidence type="ECO:0008006" key="2">
    <source>
        <dbReference type="Google" id="ProtNLM"/>
    </source>
</evidence>
<gene>
    <name evidence="1" type="ORF">UFOVP404_59</name>
</gene>
<name>A0A6J5M165_9CAUD</name>
<reference evidence="1" key="1">
    <citation type="submission" date="2020-04" db="EMBL/GenBank/DDBJ databases">
        <authorList>
            <person name="Chiriac C."/>
            <person name="Salcher M."/>
            <person name="Ghai R."/>
            <person name="Kavagutti S V."/>
        </authorList>
    </citation>
    <scope>NUCLEOTIDE SEQUENCE</scope>
</reference>
<evidence type="ECO:0000313" key="1">
    <source>
        <dbReference type="EMBL" id="CAB4140478.1"/>
    </source>
</evidence>
<accession>A0A6J5M165</accession>
<sequence length="540" mass="50966">MTTRNYSSRSQQTTLTGAVTSGTTSVTVVSGAALLGGVTIPAGTTFTLVIDPDTAIEEIVDATAVSTNTFTITRAIDGSSAQAHSAGAVVRHMAIGRDYREANAHVEATTGVHGISNSSSVVGTIDTQTLTNKTLTSPTITNPTISGTNVDASIVFEGATPDAFETTLTVVDPTQDNTITMPNTTGTVVIATAVQTLTNKTLTSPTISGSPVITGLSSAGMSASSATPKDYVDSILGSATAAATSAASAATSAASAATSAGSSETSAIASASSATASATSATAAATSATSAAASATAAATSATSAAASATTAANSVATIAGYATSAANSATAAATSASSAATSAASAAASTSAAAASATAAATSATSAATSASAAATSATSAATSATSAATSATSAAASAASAAAAVAASFDAKGDLLVGTGLDAFSPLTVAATNGYVLSVNSATATGLEWAAANPGDITEVTAGTGLSGGGTSGAVTVSLDTSSVYVVPAQATHSGKYLTTNGTTSSWGVVDALPSQTGNSGKYLTTNGSAASWAAITT</sequence>
<dbReference type="EMBL" id="LR796377">
    <property type="protein sequence ID" value="CAB4140478.1"/>
    <property type="molecule type" value="Genomic_DNA"/>
</dbReference>
<dbReference type="PRINTS" id="PR00833">
    <property type="entry name" value="POAALLERGEN"/>
</dbReference>
<feature type="non-terminal residue" evidence="1">
    <location>
        <position position="540"/>
    </location>
</feature>
<protein>
    <recommendedName>
        <fullName evidence="2">Bacteriophage lambda, Stf, side tail fibre-repeat-2</fullName>
    </recommendedName>
</protein>
<proteinExistence type="predicted"/>